<evidence type="ECO:0000313" key="1">
    <source>
        <dbReference type="EMBL" id="ACG62614.1"/>
    </source>
</evidence>
<dbReference type="EMBL" id="CP001129">
    <property type="protein sequence ID" value="ACG62614.1"/>
    <property type="molecule type" value="Genomic_DNA"/>
</dbReference>
<dbReference type="HOGENOM" id="CLU_3048315_0_0_9"/>
<sequence>MQAASPYEKTNLRASFDFLSWLSHLKASKKARVAAYLCFFYFLTFNRVSCYLNI</sequence>
<organism evidence="1 2">
    <name type="scientific">Streptococcus equi subsp. zooepidemicus (strain MGCS10565)</name>
    <dbReference type="NCBI Taxonomy" id="552526"/>
    <lineage>
        <taxon>Bacteria</taxon>
        <taxon>Bacillati</taxon>
        <taxon>Bacillota</taxon>
        <taxon>Bacilli</taxon>
        <taxon>Lactobacillales</taxon>
        <taxon>Streptococcaceae</taxon>
        <taxon>Streptococcus</taxon>
    </lineage>
</organism>
<dbReference type="KEGG" id="sez:Sez_1276"/>
<protein>
    <submittedName>
        <fullName evidence="1">Uncharacterized protein</fullName>
    </submittedName>
</protein>
<reference evidence="1 2" key="1">
    <citation type="journal article" date="2008" name="PLoS ONE">
        <title>Genome sequence of a lancefield group C Streptococcus zooepidemicus strain causing epidemic nephritis: new information about an old disease.</title>
        <authorList>
            <person name="Beres S.B."/>
            <person name="Sesso R."/>
            <person name="Pinto S.W.L."/>
            <person name="Hoe N.P."/>
            <person name="Porcella S.F."/>
            <person name="Deleo F.R."/>
            <person name="Musser J.M."/>
        </authorList>
    </citation>
    <scope>NUCLEOTIDE SEQUENCE [LARGE SCALE GENOMIC DNA]</scope>
    <source>
        <strain evidence="1 2">MGCS10565</strain>
    </source>
</reference>
<gene>
    <name evidence="1" type="ordered locus">Sez_1276</name>
</gene>
<name>B4U3P7_STREM</name>
<dbReference type="Proteomes" id="UP000001873">
    <property type="component" value="Chromosome"/>
</dbReference>
<dbReference type="AlphaFoldDB" id="B4U3P7"/>
<accession>B4U3P7</accession>
<evidence type="ECO:0000313" key="2">
    <source>
        <dbReference type="Proteomes" id="UP000001873"/>
    </source>
</evidence>
<proteinExistence type="predicted"/>